<sequence length="275" mass="30023">MVPDQPSNAEIQFIEMQGGVAAYTDEGFGPVLVCVHGVPGSTFDFRWLAPALSQNLRVIRIDLPGFGKTPRAAHPGPDMDGMAQFILRFIDSIGLDSVSLLGHSLGGAIATQAAAMDERILAIVLVSSAGPYSHRGHFPKTYKALLPLACNPVTRPLIVSMGRKALRWAGFHIGNSDETVLTALECAASINFKRHGETLKKLTKPTMVIWAEDDRIVEPRISEILKEIAPSGPRLHFETGGHNIQKMRAIEIAQMLCPWIQEEVNPFLDRGKSVL</sequence>
<dbReference type="GO" id="GO:0016787">
    <property type="term" value="F:hydrolase activity"/>
    <property type="evidence" value="ECO:0007669"/>
    <property type="project" value="UniProtKB-KW"/>
</dbReference>
<reference evidence="2 3" key="1">
    <citation type="submission" date="2019-11" db="EMBL/GenBank/DDBJ databases">
        <title>Comparative genomics of hydrocarbon-degrading Desulfosarcina strains.</title>
        <authorList>
            <person name="Watanabe M."/>
            <person name="Kojima H."/>
            <person name="Fukui M."/>
        </authorList>
    </citation>
    <scope>NUCLEOTIDE SEQUENCE [LARGE SCALE GENOMIC DNA]</scope>
    <source>
        <strain evidence="2 3">PP31</strain>
    </source>
</reference>
<organism evidence="2 3">
    <name type="scientific">Desulfosarcina widdelii</name>
    <dbReference type="NCBI Taxonomy" id="947919"/>
    <lineage>
        <taxon>Bacteria</taxon>
        <taxon>Pseudomonadati</taxon>
        <taxon>Thermodesulfobacteriota</taxon>
        <taxon>Desulfobacteria</taxon>
        <taxon>Desulfobacterales</taxon>
        <taxon>Desulfosarcinaceae</taxon>
        <taxon>Desulfosarcina</taxon>
    </lineage>
</organism>
<keyword evidence="2" id="KW-0378">Hydrolase</keyword>
<dbReference type="InterPro" id="IPR029058">
    <property type="entry name" value="AB_hydrolase_fold"/>
</dbReference>
<dbReference type="AlphaFoldDB" id="A0A5K7Z909"/>
<dbReference type="RefSeq" id="WP_170302509.1">
    <property type="nucleotide sequence ID" value="NZ_AP021875.1"/>
</dbReference>
<gene>
    <name evidence="2" type="primary">yugF</name>
    <name evidence="2" type="ORF">DSCW_59290</name>
</gene>
<name>A0A5K7Z909_9BACT</name>
<dbReference type="SUPFAM" id="SSF53474">
    <property type="entry name" value="alpha/beta-Hydrolases"/>
    <property type="match status" value="1"/>
</dbReference>
<dbReference type="EMBL" id="AP021875">
    <property type="protein sequence ID" value="BBO78512.1"/>
    <property type="molecule type" value="Genomic_DNA"/>
</dbReference>
<dbReference type="PANTHER" id="PTHR47533:SF4">
    <property type="entry name" value="AB HYDROLASE-1 DOMAIN-CONTAINING PROTEIN"/>
    <property type="match status" value="1"/>
</dbReference>
<proteinExistence type="predicted"/>
<dbReference type="PRINTS" id="PR00111">
    <property type="entry name" value="ABHYDROLASE"/>
</dbReference>
<evidence type="ECO:0000313" key="2">
    <source>
        <dbReference type="EMBL" id="BBO78512.1"/>
    </source>
</evidence>
<dbReference type="PANTHER" id="PTHR47533">
    <property type="entry name" value="PROTEIN CBG21859"/>
    <property type="match status" value="1"/>
</dbReference>
<dbReference type="Pfam" id="PF00561">
    <property type="entry name" value="Abhydrolase_1"/>
    <property type="match status" value="1"/>
</dbReference>
<evidence type="ECO:0000259" key="1">
    <source>
        <dbReference type="Pfam" id="PF00561"/>
    </source>
</evidence>
<protein>
    <submittedName>
        <fullName evidence="2">Putative hydrolase YugF</fullName>
    </submittedName>
</protein>
<keyword evidence="3" id="KW-1185">Reference proteome</keyword>
<dbReference type="Proteomes" id="UP000427769">
    <property type="component" value="Chromosome"/>
</dbReference>
<dbReference type="InterPro" id="IPR000073">
    <property type="entry name" value="AB_hydrolase_1"/>
</dbReference>
<dbReference type="KEGG" id="dwd:DSCW_59290"/>
<feature type="domain" description="AB hydrolase-1" evidence="1">
    <location>
        <begin position="30"/>
        <end position="128"/>
    </location>
</feature>
<evidence type="ECO:0000313" key="3">
    <source>
        <dbReference type="Proteomes" id="UP000427769"/>
    </source>
</evidence>
<dbReference type="Gene3D" id="3.40.50.1820">
    <property type="entry name" value="alpha/beta hydrolase"/>
    <property type="match status" value="1"/>
</dbReference>
<accession>A0A5K7Z909</accession>